<evidence type="ECO:0000256" key="7">
    <source>
        <dbReference type="ARBA" id="ARBA00023284"/>
    </source>
</evidence>
<comment type="caution">
    <text evidence="10">The sequence shown here is derived from an EMBL/GenBank/DDBJ whole genome shotgun (WGS) entry which is preliminary data.</text>
</comment>
<dbReference type="InterPro" id="IPR016156">
    <property type="entry name" value="FAD/NAD-linked_Rdtase_dimer_sf"/>
</dbReference>
<dbReference type="Pfam" id="PF02852">
    <property type="entry name" value="Pyr_redox_dim"/>
    <property type="match status" value="1"/>
</dbReference>
<dbReference type="EMBL" id="BEXA01000003">
    <property type="protein sequence ID" value="GAY73441.1"/>
    <property type="molecule type" value="Genomic_DNA"/>
</dbReference>
<comment type="cofactor">
    <cofactor evidence="1">
        <name>FAD</name>
        <dbReference type="ChEBI" id="CHEBI:57692"/>
    </cofactor>
</comment>
<dbReference type="InterPro" id="IPR036188">
    <property type="entry name" value="FAD/NAD-bd_sf"/>
</dbReference>
<feature type="domain" description="Pyridine nucleotide-disulphide oxidoreductase dimerisation" evidence="8">
    <location>
        <begin position="330"/>
        <end position="430"/>
    </location>
</feature>
<proteinExistence type="inferred from homology"/>
<reference evidence="10 11" key="1">
    <citation type="submission" date="2017-11" db="EMBL/GenBank/DDBJ databases">
        <title>Draft Genome Sequence of Lactobacillus curieae NBRC 111893 isolated from Koso, a Japanese sugar-Vegetable Fermented Beverage.</title>
        <authorList>
            <person name="Chiou T.Y."/>
            <person name="Oshima K."/>
            <person name="Suda W."/>
            <person name="Hattori M."/>
            <person name="Takahashi T."/>
        </authorList>
    </citation>
    <scope>NUCLEOTIDE SEQUENCE [LARGE SCALE GENOMIC DNA]</scope>
    <source>
        <strain evidence="10 11">NBRC111893</strain>
    </source>
</reference>
<name>A0A401FMJ0_9LACO</name>
<dbReference type="Gene3D" id="3.30.390.30">
    <property type="match status" value="1"/>
</dbReference>
<evidence type="ECO:0000256" key="2">
    <source>
        <dbReference type="ARBA" id="ARBA00009130"/>
    </source>
</evidence>
<keyword evidence="10" id="KW-0575">Peroxidase</keyword>
<protein>
    <submittedName>
        <fullName evidence="10">NADH peroxidase Npx</fullName>
        <ecNumber evidence="10">1.11.1.1</ecNumber>
    </submittedName>
</protein>
<dbReference type="RefSeq" id="WP_125008420.1">
    <property type="nucleotide sequence ID" value="NZ_BEXA01000003.1"/>
</dbReference>
<keyword evidence="7" id="KW-0676">Redox-active center</keyword>
<dbReference type="Proteomes" id="UP000286974">
    <property type="component" value="Unassembled WGS sequence"/>
</dbReference>
<evidence type="ECO:0000313" key="11">
    <source>
        <dbReference type="Proteomes" id="UP000286974"/>
    </source>
</evidence>
<keyword evidence="5 10" id="KW-0560">Oxidoreductase</keyword>
<dbReference type="InterPro" id="IPR050260">
    <property type="entry name" value="FAD-bd_OxRdtase"/>
</dbReference>
<evidence type="ECO:0000256" key="4">
    <source>
        <dbReference type="ARBA" id="ARBA00022827"/>
    </source>
</evidence>
<sequence length="449" mass="49608">MKVIIIGCTHTGIAAINEITKRYPETEVVVYERHDNVSFLSSGVPLYLSGMVDKLETMCYSSPEELAKTGARINISHDVLKIDSDNKTVTVENLKTRQIFTDNYDKLIMATGSYVPLPPLYGVDNSRVLLCKDYNQAREIHKTAKDNHRIAIIGGGYVGVELAEGYTKTGHEVTIIQGNPQLLNNYVDLDTSDYVVKLLRDHGADVHLGERCQSFDSSPETNEVVVETDKGAYNVDLAIVCTGFLANTSLLQGQVKMTREGAIIVNDYMQSSNPDIYAAGDASVQHFNPDDDNESYIPLATNAIRQGALAGINIVGNIQESMGTQATSAIMIYGYTVASTGLTLRNAERKGINATSVTWKGDYRPDYMPSTEKLTIKLIYDRDSRRVLGAQLISKHEVAKSANAMSIIIQNRNTIDELAYIDMLYNPHYDQPFNYLNLVAQLAVDKELG</sequence>
<dbReference type="SUPFAM" id="SSF55424">
    <property type="entry name" value="FAD/NAD-linked reductases, dimerisation (C-terminal) domain"/>
    <property type="match status" value="1"/>
</dbReference>
<accession>A0A401FMJ0</accession>
<dbReference type="InterPro" id="IPR023753">
    <property type="entry name" value="FAD/NAD-binding_dom"/>
</dbReference>
<dbReference type="AlphaFoldDB" id="A0A401FMJ0"/>
<dbReference type="Gene3D" id="3.50.50.60">
    <property type="entry name" value="FAD/NAD(P)-binding domain"/>
    <property type="match status" value="2"/>
</dbReference>
<keyword evidence="11" id="KW-1185">Reference proteome</keyword>
<evidence type="ECO:0000256" key="1">
    <source>
        <dbReference type="ARBA" id="ARBA00001974"/>
    </source>
</evidence>
<evidence type="ECO:0000256" key="6">
    <source>
        <dbReference type="ARBA" id="ARBA00023097"/>
    </source>
</evidence>
<keyword evidence="6" id="KW-0558">Oxidation</keyword>
<dbReference type="SUPFAM" id="SSF51905">
    <property type="entry name" value="FAD/NAD(P)-binding domain"/>
    <property type="match status" value="2"/>
</dbReference>
<dbReference type="EC" id="1.11.1.1" evidence="10"/>
<comment type="similarity">
    <text evidence="2">Belongs to the class-III pyridine nucleotide-disulfide oxidoreductase family.</text>
</comment>
<gene>
    <name evidence="10" type="ORF">NBRC111893_1587</name>
</gene>
<keyword evidence="4" id="KW-0274">FAD</keyword>
<dbReference type="OrthoDB" id="9802028at2"/>
<evidence type="ECO:0000313" key="10">
    <source>
        <dbReference type="EMBL" id="GAY73441.1"/>
    </source>
</evidence>
<evidence type="ECO:0000259" key="8">
    <source>
        <dbReference type="Pfam" id="PF02852"/>
    </source>
</evidence>
<dbReference type="GO" id="GO:0016692">
    <property type="term" value="F:NADH peroxidase activity"/>
    <property type="evidence" value="ECO:0007669"/>
    <property type="project" value="UniProtKB-EC"/>
</dbReference>
<dbReference type="PRINTS" id="PR00368">
    <property type="entry name" value="FADPNR"/>
</dbReference>
<evidence type="ECO:0000259" key="9">
    <source>
        <dbReference type="Pfam" id="PF07992"/>
    </source>
</evidence>
<dbReference type="PANTHER" id="PTHR43429:SF1">
    <property type="entry name" value="NAD(P)H SULFUR OXIDOREDUCTASE (COA-DEPENDENT)"/>
    <property type="match status" value="1"/>
</dbReference>
<evidence type="ECO:0000256" key="3">
    <source>
        <dbReference type="ARBA" id="ARBA00022630"/>
    </source>
</evidence>
<dbReference type="Pfam" id="PF07992">
    <property type="entry name" value="Pyr_redox_2"/>
    <property type="match status" value="1"/>
</dbReference>
<dbReference type="InterPro" id="IPR004099">
    <property type="entry name" value="Pyr_nucl-diS_OxRdtase_dimer"/>
</dbReference>
<keyword evidence="3" id="KW-0285">Flavoprotein</keyword>
<dbReference type="PRINTS" id="PR00411">
    <property type="entry name" value="PNDRDTASEI"/>
</dbReference>
<feature type="domain" description="FAD/NAD(P)-binding" evidence="9">
    <location>
        <begin position="1"/>
        <end position="307"/>
    </location>
</feature>
<evidence type="ECO:0000256" key="5">
    <source>
        <dbReference type="ARBA" id="ARBA00023002"/>
    </source>
</evidence>
<organism evidence="10 11">
    <name type="scientific">Lentilactobacillus kosonis</name>
    <dbReference type="NCBI Taxonomy" id="2810561"/>
    <lineage>
        <taxon>Bacteria</taxon>
        <taxon>Bacillati</taxon>
        <taxon>Bacillota</taxon>
        <taxon>Bacilli</taxon>
        <taxon>Lactobacillales</taxon>
        <taxon>Lactobacillaceae</taxon>
        <taxon>Lentilactobacillus</taxon>
    </lineage>
</organism>
<dbReference type="PANTHER" id="PTHR43429">
    <property type="entry name" value="PYRIDINE NUCLEOTIDE-DISULFIDE OXIDOREDUCTASE DOMAIN-CONTAINING"/>
    <property type="match status" value="1"/>
</dbReference>